<dbReference type="AlphaFoldDB" id="A0AAD0VGA1"/>
<accession>A0AAD0VGA1</accession>
<dbReference type="PANTHER" id="PTHR37292:SF2">
    <property type="entry name" value="DUF262 DOMAIN-CONTAINING PROTEIN"/>
    <property type="match status" value="1"/>
</dbReference>
<dbReference type="Pfam" id="PF03235">
    <property type="entry name" value="GmrSD_N"/>
    <property type="match status" value="1"/>
</dbReference>
<protein>
    <submittedName>
        <fullName evidence="2">DUF262 domain-containing protein</fullName>
    </submittedName>
</protein>
<dbReference type="EMBL" id="CP030930">
    <property type="protein sequence ID" value="AXI73729.1"/>
    <property type="molecule type" value="Genomic_DNA"/>
</dbReference>
<gene>
    <name evidence="2" type="ORF">DTW94_22545</name>
</gene>
<organism evidence="2 3">
    <name type="scientific">Streptomyces cavourensis</name>
    <dbReference type="NCBI Taxonomy" id="67258"/>
    <lineage>
        <taxon>Bacteria</taxon>
        <taxon>Bacillati</taxon>
        <taxon>Actinomycetota</taxon>
        <taxon>Actinomycetes</taxon>
        <taxon>Kitasatosporales</taxon>
        <taxon>Streptomycetaceae</taxon>
        <taxon>Streptomyces</taxon>
    </lineage>
</organism>
<evidence type="ECO:0000313" key="2">
    <source>
        <dbReference type="EMBL" id="AXI73729.1"/>
    </source>
</evidence>
<feature type="domain" description="GmrSD restriction endonucleases N-terminal" evidence="1">
    <location>
        <begin position="18"/>
        <end position="213"/>
    </location>
</feature>
<sequence>MSSLKEKPTAATFDVEALVAAAWNGEIRVPHFQRGFRWAREDVRRLFDSIVKGYPVGSLLLWERPAAQQQVTLGALHFDAPATDAAQWVVDGQQRITALANALHPSGQSDQKFALSYNLKNGKFISSPPTADPMVIPLPIVFDLQQILKWFARYPEIAEHLDDATSVTKRLRQFPIPAYVVKQGSPDALQEIFDRMNNYGKRLKRAEVFSALYAGEESKQDETLTIERIGQGINIERQFGTIDDDTILRAILARRGPDVTRDIHHEFDDGKEGRDAAFKAGEEALLQAVKFVQEKAGVPHFHLLPYRFLLVVLTRFFAHHPDPGPGGLEVLRSWFWRAAVVGPYIFRGSATGAMKAQTYKILPHSTEESLRGLIDVVERSEHAMPNAARLRTNEGAGKIILCSLWALGPRDFLTGDTIEQPRLARVIGESNTAAPAISYIVNPRNVGSSQRLSASNRLILSSTKHPANEVDSLISNQPIHLNDVEWESVLASHAVSRGMAQLLASGKVVEFLRHREQIVQQNLQDFLSEMCGWKFDSVEPLLDQLSAEAESEMES</sequence>
<proteinExistence type="predicted"/>
<dbReference type="KEGG" id="scav:CVT27_22435"/>
<dbReference type="Proteomes" id="UP000253779">
    <property type="component" value="Chromosome"/>
</dbReference>
<dbReference type="InterPro" id="IPR004919">
    <property type="entry name" value="GmrSD_N"/>
</dbReference>
<evidence type="ECO:0000313" key="3">
    <source>
        <dbReference type="Proteomes" id="UP000253779"/>
    </source>
</evidence>
<reference evidence="2 3" key="1">
    <citation type="submission" date="2018-07" db="EMBL/GenBank/DDBJ databases">
        <title>Complete genome sequence of soil actinomycete Streptomyces cavourensis tj430.</title>
        <authorList>
            <person name="Wang P."/>
            <person name="Huang Y."/>
        </authorList>
    </citation>
    <scope>NUCLEOTIDE SEQUENCE [LARGE SCALE GENOMIC DNA]</scope>
    <source>
        <strain evidence="2 3">TJ430</strain>
    </source>
</reference>
<dbReference type="PANTHER" id="PTHR37292">
    <property type="entry name" value="VNG6097C"/>
    <property type="match status" value="1"/>
</dbReference>
<evidence type="ECO:0000259" key="1">
    <source>
        <dbReference type="Pfam" id="PF03235"/>
    </source>
</evidence>
<dbReference type="RefSeq" id="WP_114932625.1">
    <property type="nucleotide sequence ID" value="NZ_CP024957.1"/>
</dbReference>
<name>A0AAD0VGA1_9ACTN</name>